<dbReference type="PANTHER" id="PTHR46599:SF3">
    <property type="entry name" value="PIGGYBAC TRANSPOSABLE ELEMENT-DERIVED PROTEIN 4"/>
    <property type="match status" value="1"/>
</dbReference>
<evidence type="ECO:0000313" key="3">
    <source>
        <dbReference type="RefSeq" id="XP_012246014.1"/>
    </source>
</evidence>
<reference evidence="3" key="1">
    <citation type="submission" date="2025-08" db="UniProtKB">
        <authorList>
            <consortium name="RefSeq"/>
        </authorList>
    </citation>
    <scope>IDENTIFICATION</scope>
</reference>
<keyword evidence="2" id="KW-1185">Reference proteome</keyword>
<dbReference type="InterPro" id="IPR029526">
    <property type="entry name" value="PGBD"/>
</dbReference>
<protein>
    <submittedName>
        <fullName evidence="3">PiggyBac transposable element-derived protein 4-like</fullName>
    </submittedName>
</protein>
<dbReference type="Proteomes" id="UP000515180">
    <property type="component" value="Unplaced"/>
</dbReference>
<name>A0A6P3V1Q2_BOMIM</name>
<dbReference type="Pfam" id="PF13843">
    <property type="entry name" value="DDE_Tnp_1_7"/>
    <property type="match status" value="1"/>
</dbReference>
<feature type="domain" description="PiggyBac transposable element-derived protein" evidence="1">
    <location>
        <begin position="1"/>
        <end position="210"/>
    </location>
</feature>
<dbReference type="AlphaFoldDB" id="A0A6P3V1Q2"/>
<organism evidence="2 3">
    <name type="scientific">Bombus impatiens</name>
    <name type="common">Bumblebee</name>
    <dbReference type="NCBI Taxonomy" id="132113"/>
    <lineage>
        <taxon>Eukaryota</taxon>
        <taxon>Metazoa</taxon>
        <taxon>Ecdysozoa</taxon>
        <taxon>Arthropoda</taxon>
        <taxon>Hexapoda</taxon>
        <taxon>Insecta</taxon>
        <taxon>Pterygota</taxon>
        <taxon>Neoptera</taxon>
        <taxon>Endopterygota</taxon>
        <taxon>Hymenoptera</taxon>
        <taxon>Apocrita</taxon>
        <taxon>Aculeata</taxon>
        <taxon>Apoidea</taxon>
        <taxon>Anthophila</taxon>
        <taxon>Apidae</taxon>
        <taxon>Bombus</taxon>
        <taxon>Pyrobombus</taxon>
    </lineage>
</organism>
<dbReference type="RefSeq" id="XP_012246014.1">
    <property type="nucleotide sequence ID" value="XM_012390591.1"/>
</dbReference>
<gene>
    <name evidence="3" type="primary">LOC100743803</name>
</gene>
<dbReference type="KEGG" id="bim:100743803"/>
<evidence type="ECO:0000313" key="2">
    <source>
        <dbReference type="Proteomes" id="UP000515180"/>
    </source>
</evidence>
<dbReference type="GeneID" id="100743803"/>
<dbReference type="PANTHER" id="PTHR46599">
    <property type="entry name" value="PIGGYBAC TRANSPOSABLE ELEMENT-DERIVED PROTEIN 4"/>
    <property type="match status" value="1"/>
</dbReference>
<proteinExistence type="predicted"/>
<dbReference type="OMA" id="INFREEV"/>
<sequence length="222" mass="25550">MSRNRFELLLANLHFANNETIGQSNTLGKVLPLINILTDNYQQIFSPGKDIVVNETMVPWRGRLIFRQYIPTKSHKYGIKLFKLCFTEGYTWSVKVYSGREITGNKQVGIAENVCIELVDKLLNEGRTLFVDNLYTRYQLAIKFVNFSTHVVGTVRHNKKYMPHSVMPYPLKKGEMIAREDKNGIVILKWRDVRNVRILSSKHAPIMISSSNSTYHGCPSQQ</sequence>
<dbReference type="OrthoDB" id="7614676at2759"/>
<accession>A0A6P3V1Q2</accession>
<evidence type="ECO:0000259" key="1">
    <source>
        <dbReference type="Pfam" id="PF13843"/>
    </source>
</evidence>